<evidence type="ECO:0000313" key="3">
    <source>
        <dbReference type="Proteomes" id="UP001589788"/>
    </source>
</evidence>
<dbReference type="EMBL" id="JBHLYQ010000045">
    <property type="protein sequence ID" value="MFC0081742.1"/>
    <property type="molecule type" value="Genomic_DNA"/>
</dbReference>
<keyword evidence="3" id="KW-1185">Reference proteome</keyword>
<sequence>MAAPLEAPERPRQDPLAPDPEATLRRLALALERRGVLDALVALVEDGDHGAGRLLGRADRPEVHERLAAR</sequence>
<reference evidence="2 3" key="1">
    <citation type="submission" date="2024-09" db="EMBL/GenBank/DDBJ databases">
        <authorList>
            <person name="Sun Q."/>
            <person name="Mori K."/>
        </authorList>
    </citation>
    <scope>NUCLEOTIDE SEQUENCE [LARGE SCALE GENOMIC DNA]</scope>
    <source>
        <strain evidence="2 3">JCM 15389</strain>
    </source>
</reference>
<gene>
    <name evidence="2" type="ORF">ACFFRE_06240</name>
</gene>
<name>A0ABV6C235_9ACTN</name>
<dbReference type="Proteomes" id="UP001589788">
    <property type="component" value="Unassembled WGS sequence"/>
</dbReference>
<evidence type="ECO:0000256" key="1">
    <source>
        <dbReference type="SAM" id="MobiDB-lite"/>
    </source>
</evidence>
<accession>A0ABV6C235</accession>
<proteinExistence type="predicted"/>
<evidence type="ECO:0000313" key="2">
    <source>
        <dbReference type="EMBL" id="MFC0081742.1"/>
    </source>
</evidence>
<comment type="caution">
    <text evidence="2">The sequence shown here is derived from an EMBL/GenBank/DDBJ whole genome shotgun (WGS) entry which is preliminary data.</text>
</comment>
<feature type="non-terminal residue" evidence="2">
    <location>
        <position position="70"/>
    </location>
</feature>
<organism evidence="2 3">
    <name type="scientific">Aciditerrimonas ferrireducens</name>
    <dbReference type="NCBI Taxonomy" id="667306"/>
    <lineage>
        <taxon>Bacteria</taxon>
        <taxon>Bacillati</taxon>
        <taxon>Actinomycetota</taxon>
        <taxon>Acidimicrobiia</taxon>
        <taxon>Acidimicrobiales</taxon>
        <taxon>Acidimicrobiaceae</taxon>
        <taxon>Aciditerrimonas</taxon>
    </lineage>
</organism>
<evidence type="ECO:0008006" key="4">
    <source>
        <dbReference type="Google" id="ProtNLM"/>
    </source>
</evidence>
<dbReference type="RefSeq" id="WP_377789030.1">
    <property type="nucleotide sequence ID" value="NZ_JBHLYQ010000045.1"/>
</dbReference>
<feature type="region of interest" description="Disordered" evidence="1">
    <location>
        <begin position="1"/>
        <end position="20"/>
    </location>
</feature>
<protein>
    <recommendedName>
        <fullName evidence="4">SAM-dependent methyltransferase</fullName>
    </recommendedName>
</protein>
<feature type="region of interest" description="Disordered" evidence="1">
    <location>
        <begin position="51"/>
        <end position="70"/>
    </location>
</feature>